<dbReference type="EMBL" id="CAJPDR010000464">
    <property type="protein sequence ID" value="CAF9937233.1"/>
    <property type="molecule type" value="Genomic_DNA"/>
</dbReference>
<organism evidence="2 3">
    <name type="scientific">Alectoria fallacina</name>
    <dbReference type="NCBI Taxonomy" id="1903189"/>
    <lineage>
        <taxon>Eukaryota</taxon>
        <taxon>Fungi</taxon>
        <taxon>Dikarya</taxon>
        <taxon>Ascomycota</taxon>
        <taxon>Pezizomycotina</taxon>
        <taxon>Lecanoromycetes</taxon>
        <taxon>OSLEUM clade</taxon>
        <taxon>Lecanoromycetidae</taxon>
        <taxon>Lecanorales</taxon>
        <taxon>Lecanorineae</taxon>
        <taxon>Parmeliaceae</taxon>
        <taxon>Alectoria</taxon>
    </lineage>
</organism>
<accession>A0A8H3G632</accession>
<feature type="region of interest" description="Disordered" evidence="1">
    <location>
        <begin position="1"/>
        <end position="25"/>
    </location>
</feature>
<comment type="caution">
    <text evidence="2">The sequence shown here is derived from an EMBL/GenBank/DDBJ whole genome shotgun (WGS) entry which is preliminary data.</text>
</comment>
<keyword evidence="3" id="KW-1185">Reference proteome</keyword>
<gene>
    <name evidence="2" type="ORF">ALECFALPRED_007147</name>
</gene>
<evidence type="ECO:0000313" key="3">
    <source>
        <dbReference type="Proteomes" id="UP000664203"/>
    </source>
</evidence>
<proteinExistence type="predicted"/>
<sequence>MESLEPPSDLPPTHTTKPPSCLPPAPDVEICKAEPSDVRFMAGLVRGKCGGRQKAGPAHVYRKGSLAQHPSIPSRATLTTRTKPAMDPDTEIPVGWISVGIVPDGIQGGQLHGQRNRRACELGVAGGGSQRAEARSHGI</sequence>
<name>A0A8H3G632_9LECA</name>
<dbReference type="AlphaFoldDB" id="A0A8H3G632"/>
<protein>
    <submittedName>
        <fullName evidence="2">Uncharacterized protein</fullName>
    </submittedName>
</protein>
<evidence type="ECO:0000256" key="1">
    <source>
        <dbReference type="SAM" id="MobiDB-lite"/>
    </source>
</evidence>
<evidence type="ECO:0000313" key="2">
    <source>
        <dbReference type="EMBL" id="CAF9937233.1"/>
    </source>
</evidence>
<dbReference type="Proteomes" id="UP000664203">
    <property type="component" value="Unassembled WGS sequence"/>
</dbReference>
<reference evidence="2" key="1">
    <citation type="submission" date="2021-03" db="EMBL/GenBank/DDBJ databases">
        <authorList>
            <person name="Tagirdzhanova G."/>
        </authorList>
    </citation>
    <scope>NUCLEOTIDE SEQUENCE</scope>
</reference>